<evidence type="ECO:0000313" key="2">
    <source>
        <dbReference type="Proteomes" id="UP000031561"/>
    </source>
</evidence>
<organism evidence="1 2">
    <name type="scientific">Lyngbya confervoides BDU141951</name>
    <dbReference type="NCBI Taxonomy" id="1574623"/>
    <lineage>
        <taxon>Bacteria</taxon>
        <taxon>Bacillati</taxon>
        <taxon>Cyanobacteriota</taxon>
        <taxon>Cyanophyceae</taxon>
        <taxon>Oscillatoriophycideae</taxon>
        <taxon>Oscillatoriales</taxon>
        <taxon>Microcoleaceae</taxon>
        <taxon>Lyngbya</taxon>
    </lineage>
</organism>
<keyword evidence="1" id="KW-0614">Plasmid</keyword>
<dbReference type="AlphaFoldDB" id="A0ABD4T791"/>
<reference evidence="1 2" key="1">
    <citation type="journal article" date="2015" name="Genome Announc.">
        <title>Draft Genome Sequence of Filamentous Marine Cyanobacterium Lyngbya confervoides Strain BDU141951.</title>
        <authorList>
            <person name="Chandrababunaidu M.M."/>
            <person name="Sen D."/>
            <person name="Tripathy S."/>
        </authorList>
    </citation>
    <scope>NUCLEOTIDE SEQUENCE [LARGE SCALE GENOMIC DNA]</scope>
    <source>
        <strain evidence="1 2">BDU141951</strain>
    </source>
</reference>
<sequence length="131" mass="14209">MSKFFAICWGSSAGGQAYLSLGPVHRVGMIPANAAVSTLIGDPCWALQLSQQLCRWVINGQPMILMIFASVAYNAACQGKPLGSAHSDARIRSTVAILVKEIGQPAPESFQGRLPYWRRSRMSSELVQSQD</sequence>
<protein>
    <submittedName>
        <fullName evidence="1">Uncharacterized protein</fullName>
    </submittedName>
</protein>
<name>A0ABD4T791_9CYAN</name>
<gene>
    <name evidence="1" type="ORF">QQ91_0017480</name>
</gene>
<proteinExistence type="predicted"/>
<accession>A0ABD4T791</accession>
<dbReference type="EMBL" id="JTHE03000101">
    <property type="protein sequence ID" value="MCM1984617.1"/>
    <property type="molecule type" value="Genomic_DNA"/>
</dbReference>
<dbReference type="RefSeq" id="WP_166283310.1">
    <property type="nucleotide sequence ID" value="NZ_JTHE03000101.1"/>
</dbReference>
<dbReference type="Proteomes" id="UP000031561">
    <property type="component" value="Unassembled WGS sequence"/>
</dbReference>
<keyword evidence="2" id="KW-1185">Reference proteome</keyword>
<comment type="caution">
    <text evidence="1">The sequence shown here is derived from an EMBL/GenBank/DDBJ whole genome shotgun (WGS) entry which is preliminary data.</text>
</comment>
<geneLocation type="plasmid" evidence="1">
    <name>unnamed22</name>
</geneLocation>
<evidence type="ECO:0000313" key="1">
    <source>
        <dbReference type="EMBL" id="MCM1984617.1"/>
    </source>
</evidence>